<proteinExistence type="predicted"/>
<dbReference type="InterPro" id="IPR003680">
    <property type="entry name" value="Flavodoxin_fold"/>
</dbReference>
<evidence type="ECO:0000313" key="4">
    <source>
        <dbReference type="Proteomes" id="UP001321305"/>
    </source>
</evidence>
<dbReference type="EC" id="1.6.99.-" evidence="3"/>
<dbReference type="Proteomes" id="UP001321305">
    <property type="component" value="Chromosome"/>
</dbReference>
<dbReference type="InterPro" id="IPR029039">
    <property type="entry name" value="Flavoprotein-like_sf"/>
</dbReference>
<dbReference type="Gene3D" id="3.40.50.360">
    <property type="match status" value="1"/>
</dbReference>
<evidence type="ECO:0000259" key="2">
    <source>
        <dbReference type="Pfam" id="PF02525"/>
    </source>
</evidence>
<dbReference type="PANTHER" id="PTHR47307">
    <property type="entry name" value="GLUTATHIONE-REGULATED POTASSIUM-EFFLUX SYSTEM ANCILLARY PROTEIN KEFG"/>
    <property type="match status" value="1"/>
</dbReference>
<dbReference type="GO" id="GO:0016491">
    <property type="term" value="F:oxidoreductase activity"/>
    <property type="evidence" value="ECO:0007669"/>
    <property type="project" value="UniProtKB-KW"/>
</dbReference>
<evidence type="ECO:0000256" key="1">
    <source>
        <dbReference type="ARBA" id="ARBA00023002"/>
    </source>
</evidence>
<dbReference type="RefSeq" id="WP_409965649.1">
    <property type="nucleotide sequence ID" value="NZ_CP144143.1"/>
</dbReference>
<accession>A0ABZ2EKV1</accession>
<dbReference type="PANTHER" id="PTHR47307:SF1">
    <property type="entry name" value="GLUTATHIONE-REGULATED POTASSIUM-EFFLUX SYSTEM ANCILLARY PROTEIN KEFG"/>
    <property type="match status" value="1"/>
</dbReference>
<dbReference type="Pfam" id="PF02525">
    <property type="entry name" value="Flavodoxin_2"/>
    <property type="match status" value="1"/>
</dbReference>
<dbReference type="InterPro" id="IPR046980">
    <property type="entry name" value="KefG/KefF"/>
</dbReference>
<gene>
    <name evidence="3" type="primary">ywrO_1</name>
    <name evidence="3" type="ORF">PIECOFPK_01803</name>
</gene>
<sequence length="188" mass="22181">MNLMILAHPKFDQSIANKTIVEALKESGVPLDIRNIHELYPDYQIDIKAEQENLLKYQNIILQYPFYWYSMLAILKHWIDEVFEYSFAYGNEGDKLKGKNLIPSFTVGSSKESYSALGFQHFRIYEYCKQLEQIAYYTQMHYIEPIYSYETSLAAGYSKKSIIKVAYQHAERIIHQLQLVDEMHSQEK</sequence>
<evidence type="ECO:0000313" key="3">
    <source>
        <dbReference type="EMBL" id="WWC84070.1"/>
    </source>
</evidence>
<keyword evidence="1 3" id="KW-0560">Oxidoreductase</keyword>
<reference evidence="4" key="1">
    <citation type="submission" date="2024-01" db="EMBL/GenBank/DDBJ databases">
        <title>Mycovorax composti gen. nov. sp. nov., a member of the family Chitinophagaceae isolated from button mushroom compost.</title>
        <authorList>
            <person name="Thai M."/>
            <person name="Bell T.L."/>
            <person name="Kertesz M.A."/>
        </authorList>
    </citation>
    <scope>NUCLEOTIDE SEQUENCE [LARGE SCALE GENOMIC DNA]</scope>
    <source>
        <strain evidence="4">C216</strain>
    </source>
</reference>
<name>A0ABZ2EKV1_9BACT</name>
<dbReference type="SUPFAM" id="SSF52218">
    <property type="entry name" value="Flavoproteins"/>
    <property type="match status" value="1"/>
</dbReference>
<protein>
    <submittedName>
        <fullName evidence="3">General stress protein 14</fullName>
        <ecNumber evidence="3">1.6.99.-</ecNumber>
    </submittedName>
</protein>
<keyword evidence="4" id="KW-1185">Reference proteome</keyword>
<feature type="domain" description="Flavodoxin-like fold" evidence="2">
    <location>
        <begin position="3"/>
        <end position="166"/>
    </location>
</feature>
<dbReference type="EMBL" id="CP144143">
    <property type="protein sequence ID" value="WWC84070.1"/>
    <property type="molecule type" value="Genomic_DNA"/>
</dbReference>
<organism evidence="3 4">
    <name type="scientific">Mycovorax composti</name>
    <dbReference type="NCBI Taxonomy" id="2962693"/>
    <lineage>
        <taxon>Bacteria</taxon>
        <taxon>Pseudomonadati</taxon>
        <taxon>Bacteroidota</taxon>
        <taxon>Chitinophagia</taxon>
        <taxon>Chitinophagales</taxon>
        <taxon>Chitinophagaceae</taxon>
        <taxon>Mycovorax</taxon>
    </lineage>
</organism>